<dbReference type="eggNOG" id="COG3239">
    <property type="taxonomic scope" value="Bacteria"/>
</dbReference>
<dbReference type="GO" id="GO:0016717">
    <property type="term" value="F:oxidoreductase activity, acting on paired donors, with oxidation of a pair of donors resulting in the reduction of molecular oxygen to two molecules of water"/>
    <property type="evidence" value="ECO:0007669"/>
    <property type="project" value="TreeGrafter"/>
</dbReference>
<keyword evidence="4" id="KW-0472">Membrane</keyword>
<evidence type="ECO:0000256" key="4">
    <source>
        <dbReference type="SAM" id="Phobius"/>
    </source>
</evidence>
<evidence type="ECO:0000313" key="6">
    <source>
        <dbReference type="EMBL" id="ADN13736.1"/>
    </source>
</evidence>
<feature type="transmembrane region" description="Helical" evidence="4">
    <location>
        <begin position="178"/>
        <end position="199"/>
    </location>
</feature>
<evidence type="ECO:0000256" key="1">
    <source>
        <dbReference type="ARBA" id="ARBA00001954"/>
    </source>
</evidence>
<feature type="transmembrane region" description="Helical" evidence="4">
    <location>
        <begin position="85"/>
        <end position="108"/>
    </location>
</feature>
<comment type="cofactor">
    <cofactor evidence="1">
        <name>Fe(2+)</name>
        <dbReference type="ChEBI" id="CHEBI:29033"/>
    </cofactor>
</comment>
<dbReference type="InterPro" id="IPR012171">
    <property type="entry name" value="Fatty_acid_desaturase"/>
</dbReference>
<dbReference type="Pfam" id="PF00487">
    <property type="entry name" value="FA_desaturase"/>
    <property type="match status" value="1"/>
</dbReference>
<dbReference type="HOGENOM" id="CLU_725063_0_0_3"/>
<keyword evidence="7" id="KW-1185">Reference proteome</keyword>
<evidence type="ECO:0000313" key="7">
    <source>
        <dbReference type="Proteomes" id="UP000008206"/>
    </source>
</evidence>
<organism evidence="6 7">
    <name type="scientific">Gloeothece verrucosa (strain PCC 7822)</name>
    <name type="common">Cyanothece sp. (strain PCC 7822)</name>
    <dbReference type="NCBI Taxonomy" id="497965"/>
    <lineage>
        <taxon>Bacteria</taxon>
        <taxon>Bacillati</taxon>
        <taxon>Cyanobacteriota</taxon>
        <taxon>Cyanophyceae</taxon>
        <taxon>Oscillatoriophycideae</taxon>
        <taxon>Chroococcales</taxon>
        <taxon>Aphanothecaceae</taxon>
        <taxon>Gloeothece</taxon>
        <taxon>Gloeothece verrucosa</taxon>
    </lineage>
</organism>
<dbReference type="GO" id="GO:0008610">
    <property type="term" value="P:lipid biosynthetic process"/>
    <property type="evidence" value="ECO:0007669"/>
    <property type="project" value="UniProtKB-ARBA"/>
</dbReference>
<dbReference type="Proteomes" id="UP000008206">
    <property type="component" value="Chromosome"/>
</dbReference>
<dbReference type="PANTHER" id="PTHR19353:SF19">
    <property type="entry name" value="DELTA(5) FATTY ACID DESATURASE C-RELATED"/>
    <property type="match status" value="1"/>
</dbReference>
<dbReference type="KEGG" id="cyj:Cyan7822_1749"/>
<feature type="transmembrane region" description="Helical" evidence="4">
    <location>
        <begin position="211"/>
        <end position="228"/>
    </location>
</feature>
<comment type="similarity">
    <text evidence="2">Belongs to the fatty acid desaturase type 2 family.</text>
</comment>
<accession>E0U8J0</accession>
<dbReference type="STRING" id="497965.Cyan7822_1749"/>
<feature type="transmembrane region" description="Helical" evidence="4">
    <location>
        <begin position="264"/>
        <end position="285"/>
    </location>
</feature>
<evidence type="ECO:0000256" key="2">
    <source>
        <dbReference type="ARBA" id="ARBA00008749"/>
    </source>
</evidence>
<proteinExistence type="inferred from homology"/>
<dbReference type="PANTHER" id="PTHR19353">
    <property type="entry name" value="FATTY ACID DESATURASE 2"/>
    <property type="match status" value="1"/>
</dbReference>
<protein>
    <submittedName>
        <fullName evidence="6">Fatty acid desaturase</fullName>
    </submittedName>
</protein>
<dbReference type="AlphaFoldDB" id="E0U8J0"/>
<dbReference type="EMBL" id="CP002198">
    <property type="protein sequence ID" value="ADN13736.1"/>
    <property type="molecule type" value="Genomic_DNA"/>
</dbReference>
<feature type="transmembrane region" description="Helical" evidence="4">
    <location>
        <begin position="129"/>
        <end position="148"/>
    </location>
</feature>
<reference evidence="7" key="1">
    <citation type="journal article" date="2011" name="MBio">
        <title>Novel metabolic attributes of the genus Cyanothece, comprising a group of unicellular nitrogen-fixing Cyanobacteria.</title>
        <authorList>
            <person name="Bandyopadhyay A."/>
            <person name="Elvitigala T."/>
            <person name="Welsh E."/>
            <person name="Stockel J."/>
            <person name="Liberton M."/>
            <person name="Min H."/>
            <person name="Sherman L.A."/>
            <person name="Pakrasi H.B."/>
        </authorList>
    </citation>
    <scope>NUCLEOTIDE SEQUENCE [LARGE SCALE GENOMIC DNA]</scope>
    <source>
        <strain evidence="7">PCC 7822</strain>
    </source>
</reference>
<keyword evidence="4" id="KW-1133">Transmembrane helix</keyword>
<evidence type="ECO:0000259" key="5">
    <source>
        <dbReference type="Pfam" id="PF00487"/>
    </source>
</evidence>
<dbReference type="RefSeq" id="WP_013321843.1">
    <property type="nucleotide sequence ID" value="NC_014501.1"/>
</dbReference>
<feature type="domain" description="Fatty acid desaturase" evidence="5">
    <location>
        <begin position="96"/>
        <end position="353"/>
    </location>
</feature>
<dbReference type="GO" id="GO:0016020">
    <property type="term" value="C:membrane"/>
    <property type="evidence" value="ECO:0007669"/>
    <property type="project" value="TreeGrafter"/>
</dbReference>
<sequence>MTENIAKKIFAFSLNHQRSIKIKNLMNYSEIIAVTTDFMKYEAVKRKKEAQKFYEKTVFINLATCFLGYVVMIKIAAILPDNFAYFSIFDVIMFILSTSFLSISLYYLGTLLHDYIHAEQYYSKRANFAMKYLLPIVFPLNASAYRWGHFSHHSNTNRYEEKLDTLPPFINQKTLGAFWLNVIIHSFMLSLILIVRLMIKPFFMVSEKTQLIYFNYISPIGLVSPQAYSLRKNYKEFSKILIGDSITLGCFLIFWEMSKLSMMFIFMYLFTLVITASCIAFRTLVDHALINVKGQEGAMKANFYFTSNFSEKYFWYAGFATYHLLHHINSSIPNYFCKEVNDILCQQFPEYHKLHEKRNNLRLIIRDFFSKNIQEADLLNI</sequence>
<name>E0U8J0_GLOV7</name>
<feature type="transmembrane region" description="Helical" evidence="4">
    <location>
        <begin position="58"/>
        <end position="79"/>
    </location>
</feature>
<gene>
    <name evidence="6" type="ordered locus">Cyan7822_1749</name>
</gene>
<keyword evidence="4" id="KW-0812">Transmembrane</keyword>
<dbReference type="InterPro" id="IPR005804">
    <property type="entry name" value="FA_desaturase_dom"/>
</dbReference>
<keyword evidence="3" id="KW-0408">Iron</keyword>
<evidence type="ECO:0000256" key="3">
    <source>
        <dbReference type="ARBA" id="ARBA00023004"/>
    </source>
</evidence>